<dbReference type="SUPFAM" id="SSF89095">
    <property type="entry name" value="GatB/YqeY motif"/>
    <property type="match status" value="1"/>
</dbReference>
<evidence type="ECO:0000313" key="7">
    <source>
        <dbReference type="Proteomes" id="UP000230646"/>
    </source>
</evidence>
<dbReference type="GO" id="GO:0016740">
    <property type="term" value="F:transferase activity"/>
    <property type="evidence" value="ECO:0007669"/>
    <property type="project" value="UniProtKB-KW"/>
</dbReference>
<dbReference type="STRING" id="1805029.AUK42_02385"/>
<organism evidence="1 5">
    <name type="scientific">Candidatus Infernicultor aquiphilus</name>
    <dbReference type="NCBI Taxonomy" id="1805029"/>
    <lineage>
        <taxon>Bacteria</taxon>
        <taxon>Pseudomonadati</taxon>
        <taxon>Atribacterota</taxon>
        <taxon>Candidatus Phoenicimicrobiia</taxon>
        <taxon>Candidatus Pheonicimicrobiales</taxon>
        <taxon>Candidatus Phoenicimicrobiaceae</taxon>
        <taxon>Candidatus Infernicultor</taxon>
    </lineage>
</organism>
<dbReference type="PANTHER" id="PTHR28055">
    <property type="entry name" value="ALTERED INHERITANCE OF MITOCHONDRIA PROTEIN 41, MITOCHONDRIAL"/>
    <property type="match status" value="1"/>
</dbReference>
<dbReference type="RefSeq" id="WP_406607165.1">
    <property type="nucleotide sequence ID" value="NZ_PFKO01000115.1"/>
</dbReference>
<dbReference type="Proteomes" id="UP000182763">
    <property type="component" value="Unassembled WGS sequence"/>
</dbReference>
<dbReference type="Proteomes" id="UP000230646">
    <property type="component" value="Unassembled WGS sequence"/>
</dbReference>
<accession>A0A2M7K9B0</accession>
<reference evidence="2" key="2">
    <citation type="submission" date="2017-09" db="EMBL/GenBank/DDBJ databases">
        <title>Depth-based differentiation of microbial function through sediment-hosted aquifers and enrichment of novel symbionts in the deep terrestrial subsurface.</title>
        <authorList>
            <person name="Probst A.J."/>
            <person name="Ladd B."/>
            <person name="Jarett J.K."/>
            <person name="Geller-Mcgrath D.E."/>
            <person name="Sieber C.M.K."/>
            <person name="Emerson J.B."/>
            <person name="Anantharaman K."/>
            <person name="Thomas B.C."/>
            <person name="Malmstrom R."/>
            <person name="Stieglmeier M."/>
            <person name="Klingl A."/>
            <person name="Woyke T."/>
            <person name="Ryan C.M."/>
            <person name="Banfield J.F."/>
        </authorList>
    </citation>
    <scope>NUCLEOTIDE SEQUENCE</scope>
    <source>
        <strain evidence="2">CG_4_8_14_3_um_filter_34_18</strain>
    </source>
</reference>
<dbReference type="Proteomes" id="UP000228560">
    <property type="component" value="Unassembled WGS sequence"/>
</dbReference>
<dbReference type="GO" id="GO:0016884">
    <property type="term" value="F:carbon-nitrogen ligase activity, with glutamine as amido-N-donor"/>
    <property type="evidence" value="ECO:0007669"/>
    <property type="project" value="InterPro"/>
</dbReference>
<accession>A0A2M7PRD2</accession>
<evidence type="ECO:0000313" key="6">
    <source>
        <dbReference type="Proteomes" id="UP000228560"/>
    </source>
</evidence>
<dbReference type="AlphaFoldDB" id="A0A1J5GRP7"/>
<dbReference type="Gene3D" id="1.10.1510.10">
    <property type="entry name" value="Uncharacterised protein YqeY/AIM41 PF09424, N-terminal domain"/>
    <property type="match status" value="1"/>
</dbReference>
<evidence type="ECO:0000313" key="1">
    <source>
        <dbReference type="EMBL" id="OIP72250.1"/>
    </source>
</evidence>
<reference evidence="1 5" key="1">
    <citation type="journal article" date="2016" name="Environ. Microbiol.">
        <title>Genomic resolution of a cold subsurface aquifer community provides metabolic insights for novel microbes adapted to high CO concentrations.</title>
        <authorList>
            <person name="Probst A.J."/>
            <person name="Castelle C.J."/>
            <person name="Singh A."/>
            <person name="Brown C.T."/>
            <person name="Anantharaman K."/>
            <person name="Sharon I."/>
            <person name="Hug L.A."/>
            <person name="Burstein D."/>
            <person name="Emerson J.B."/>
            <person name="Thomas B.C."/>
            <person name="Banfield J.F."/>
        </authorList>
    </citation>
    <scope>NUCLEOTIDE SEQUENCE [LARGE SCALE GENOMIC DNA]</scope>
    <source>
        <strain evidence="1">CG2_30_33_13</strain>
    </source>
</reference>
<evidence type="ECO:0000313" key="3">
    <source>
        <dbReference type="EMBL" id="PIY33179.1"/>
    </source>
</evidence>
<dbReference type="EMBL" id="PFIP01000051">
    <property type="protein sequence ID" value="PIX34715.1"/>
    <property type="molecule type" value="Genomic_DNA"/>
</dbReference>
<name>A0A1J5GRP7_9BACT</name>
<dbReference type="InterPro" id="IPR003789">
    <property type="entry name" value="Asn/Gln_tRNA_amidoTrase-B-like"/>
</dbReference>
<dbReference type="InterPro" id="IPR019004">
    <property type="entry name" value="YqeY/Aim41"/>
</dbReference>
<evidence type="ECO:0000313" key="4">
    <source>
        <dbReference type="EMBL" id="PJB56966.1"/>
    </source>
</evidence>
<gene>
    <name evidence="1" type="ORF">AUK42_02385</name>
    <name evidence="4" type="ORF">CO097_03885</name>
    <name evidence="3" type="ORF">COZ07_03270</name>
    <name evidence="2" type="ORF">COZ58_02725</name>
</gene>
<accession>A0A1J5GRP7</accession>
<protein>
    <submittedName>
        <fullName evidence="1">Glutamyl-tRNA amidotransferase</fullName>
    </submittedName>
</protein>
<dbReference type="EMBL" id="PFKO01000115">
    <property type="protein sequence ID" value="PIY33179.1"/>
    <property type="molecule type" value="Genomic_DNA"/>
</dbReference>
<dbReference type="PANTHER" id="PTHR28055:SF1">
    <property type="entry name" value="ALTERED INHERITANCE OF MITOCHONDRIA PROTEIN 41, MITOCHONDRIAL"/>
    <property type="match status" value="1"/>
</dbReference>
<accession>A0A2M8CD95</accession>
<dbReference type="Proteomes" id="UP000231493">
    <property type="component" value="Unassembled WGS sequence"/>
</dbReference>
<sequence>MLEKLSSLEEVIFNDMKKALKCQEKLRLSTLRMIRAAIKNAEISKREKLNENEIIAIIVSNLKKVEESLDMFIKGQRPDLADKAKKEIEIIKEYLPEQLSEEEIKKVAKGIILKFNFKNSKDIGLVMREITPQLKGKADGKLVNKIVRDLLNNLDN</sequence>
<dbReference type="EMBL" id="PFTV01000096">
    <property type="protein sequence ID" value="PJB56966.1"/>
    <property type="molecule type" value="Genomic_DNA"/>
</dbReference>
<dbReference type="EMBL" id="MNYY01000049">
    <property type="protein sequence ID" value="OIP72250.1"/>
    <property type="molecule type" value="Genomic_DNA"/>
</dbReference>
<evidence type="ECO:0000313" key="2">
    <source>
        <dbReference type="EMBL" id="PIX34715.1"/>
    </source>
</evidence>
<dbReference type="InterPro" id="IPR042184">
    <property type="entry name" value="YqeY/Aim41_N"/>
</dbReference>
<keyword evidence="1" id="KW-0808">Transferase</keyword>
<reference evidence="6 7" key="3">
    <citation type="submission" date="2017-09" db="EMBL/GenBank/DDBJ databases">
        <title>Depth-based differentiation of microbial function through sediment-hosted aquifers and enrichment of novel symbionts in the deep terrestrial subsurface.</title>
        <authorList>
            <person name="Probst A.J."/>
            <person name="Ladd B."/>
            <person name="Jarett J.K."/>
            <person name="Geller-Mcgrath D.E."/>
            <person name="Sieber C.M."/>
            <person name="Emerson J.B."/>
            <person name="Anantharaman K."/>
            <person name="Thomas B.C."/>
            <person name="Malmstrom R."/>
            <person name="Stieglmeier M."/>
            <person name="Klingl A."/>
            <person name="Woyke T."/>
            <person name="Ryan C.M."/>
            <person name="Banfield J.F."/>
        </authorList>
    </citation>
    <scope>NUCLEOTIDE SEQUENCE [LARGE SCALE GENOMIC DNA]</scope>
    <source>
        <strain evidence="3">CG_4_10_14_3_um_filter_34_13</strain>
        <strain evidence="4">CG_4_9_14_3_um_filter_33_16</strain>
    </source>
</reference>
<dbReference type="Gene3D" id="1.10.10.410">
    <property type="match status" value="1"/>
</dbReference>
<evidence type="ECO:0000313" key="5">
    <source>
        <dbReference type="Proteomes" id="UP000182763"/>
    </source>
</evidence>
<proteinExistence type="predicted"/>
<comment type="caution">
    <text evidence="1">The sequence shown here is derived from an EMBL/GenBank/DDBJ whole genome shotgun (WGS) entry which is preliminary data.</text>
</comment>
<dbReference type="Pfam" id="PF09424">
    <property type="entry name" value="YqeY"/>
    <property type="match status" value="1"/>
</dbReference>
<dbReference type="InterPro" id="IPR023168">
    <property type="entry name" value="GatB_Yqey_C_2"/>
</dbReference>